<dbReference type="AlphaFoldDB" id="A0AA48RCD1"/>
<proteinExistence type="predicted"/>
<gene>
    <name evidence="2" type="ORF">AMST5_01075</name>
</gene>
<organism evidence="2">
    <name type="scientific">freshwater sediment metagenome</name>
    <dbReference type="NCBI Taxonomy" id="556182"/>
    <lineage>
        <taxon>unclassified sequences</taxon>
        <taxon>metagenomes</taxon>
        <taxon>ecological metagenomes</taxon>
    </lineage>
</organism>
<evidence type="ECO:0000256" key="1">
    <source>
        <dbReference type="SAM" id="MobiDB-lite"/>
    </source>
</evidence>
<feature type="compositionally biased region" description="Basic residues" evidence="1">
    <location>
        <begin position="16"/>
        <end position="41"/>
    </location>
</feature>
<protein>
    <submittedName>
        <fullName evidence="2">Uncharacterized protein</fullName>
    </submittedName>
</protein>
<evidence type="ECO:0000313" key="2">
    <source>
        <dbReference type="EMBL" id="CAJ0857982.1"/>
    </source>
</evidence>
<sequence length="130" mass="15177">MRAEQGLRKRIRTNPGQRRVKRRRHARGRARIGHRAARARRVVSCPTPQSRGRQRCNRQSVEFQIAFCKESRGRQPWMQAPDRRLRRAPIAGDAIIVIDARVRILINEVKAEDAREIGIDSEDEQFFQKA</sequence>
<feature type="region of interest" description="Disordered" evidence="1">
    <location>
        <begin position="16"/>
        <end position="53"/>
    </location>
</feature>
<accession>A0AA48RCD1</accession>
<name>A0AA48RCD1_9ZZZZ</name>
<reference evidence="2" key="1">
    <citation type="submission" date="2023-07" db="EMBL/GenBank/DDBJ databases">
        <authorList>
            <person name="Pelsma A.J. K."/>
        </authorList>
    </citation>
    <scope>NUCLEOTIDE SEQUENCE</scope>
</reference>
<dbReference type="EMBL" id="OY288114">
    <property type="protein sequence ID" value="CAJ0857982.1"/>
    <property type="molecule type" value="Genomic_DNA"/>
</dbReference>